<keyword evidence="1" id="KW-0812">Transmembrane</keyword>
<proteinExistence type="predicted"/>
<keyword evidence="1" id="KW-1133">Transmembrane helix</keyword>
<accession>M2SVU7</accession>
<dbReference type="KEGG" id="bsc:COCSADRAFT_237825"/>
<reference evidence="2 3" key="1">
    <citation type="journal article" date="2012" name="PLoS Pathog.">
        <title>Diverse lifestyles and strategies of plant pathogenesis encoded in the genomes of eighteen Dothideomycetes fungi.</title>
        <authorList>
            <person name="Ohm R.A."/>
            <person name="Feau N."/>
            <person name="Henrissat B."/>
            <person name="Schoch C.L."/>
            <person name="Horwitz B.A."/>
            <person name="Barry K.W."/>
            <person name="Condon B.J."/>
            <person name="Copeland A.C."/>
            <person name="Dhillon B."/>
            <person name="Glaser F."/>
            <person name="Hesse C.N."/>
            <person name="Kosti I."/>
            <person name="LaButti K."/>
            <person name="Lindquist E.A."/>
            <person name="Lucas S."/>
            <person name="Salamov A.A."/>
            <person name="Bradshaw R.E."/>
            <person name="Ciuffetti L."/>
            <person name="Hamelin R.C."/>
            <person name="Kema G.H.J."/>
            <person name="Lawrence C."/>
            <person name="Scott J.A."/>
            <person name="Spatafora J.W."/>
            <person name="Turgeon B.G."/>
            <person name="de Wit P.J.G.M."/>
            <person name="Zhong S."/>
            <person name="Goodwin S.B."/>
            <person name="Grigoriev I.V."/>
        </authorList>
    </citation>
    <scope>NUCLEOTIDE SEQUENCE [LARGE SCALE GENOMIC DNA]</scope>
    <source>
        <strain evidence="3">ND90Pr / ATCC 201652</strain>
    </source>
</reference>
<protein>
    <submittedName>
        <fullName evidence="2">Uncharacterized protein</fullName>
    </submittedName>
</protein>
<keyword evidence="3" id="KW-1185">Reference proteome</keyword>
<dbReference type="HOGENOM" id="CLU_2037632_0_0_1"/>
<dbReference type="EMBL" id="KB445649">
    <property type="protein sequence ID" value="EMD60967.1"/>
    <property type="molecule type" value="Genomic_DNA"/>
</dbReference>
<dbReference type="GeneID" id="19134918"/>
<dbReference type="RefSeq" id="XP_007703326.1">
    <property type="nucleotide sequence ID" value="XM_007705136.1"/>
</dbReference>
<organism evidence="2 3">
    <name type="scientific">Cochliobolus sativus (strain ND90Pr / ATCC 201652)</name>
    <name type="common">Common root rot and spot blotch fungus</name>
    <name type="synonym">Bipolaris sorokiniana</name>
    <dbReference type="NCBI Taxonomy" id="665912"/>
    <lineage>
        <taxon>Eukaryota</taxon>
        <taxon>Fungi</taxon>
        <taxon>Dikarya</taxon>
        <taxon>Ascomycota</taxon>
        <taxon>Pezizomycotina</taxon>
        <taxon>Dothideomycetes</taxon>
        <taxon>Pleosporomycetidae</taxon>
        <taxon>Pleosporales</taxon>
        <taxon>Pleosporineae</taxon>
        <taxon>Pleosporaceae</taxon>
        <taxon>Bipolaris</taxon>
    </lineage>
</organism>
<feature type="transmembrane region" description="Helical" evidence="1">
    <location>
        <begin position="12"/>
        <end position="35"/>
    </location>
</feature>
<reference evidence="3" key="2">
    <citation type="journal article" date="2013" name="PLoS Genet.">
        <title>Comparative genome structure, secondary metabolite, and effector coding capacity across Cochliobolus pathogens.</title>
        <authorList>
            <person name="Condon B.J."/>
            <person name="Leng Y."/>
            <person name="Wu D."/>
            <person name="Bushley K.E."/>
            <person name="Ohm R.A."/>
            <person name="Otillar R."/>
            <person name="Martin J."/>
            <person name="Schackwitz W."/>
            <person name="Grimwood J."/>
            <person name="MohdZainudin N."/>
            <person name="Xue C."/>
            <person name="Wang R."/>
            <person name="Manning V.A."/>
            <person name="Dhillon B."/>
            <person name="Tu Z.J."/>
            <person name="Steffenson B.J."/>
            <person name="Salamov A."/>
            <person name="Sun H."/>
            <person name="Lowry S."/>
            <person name="LaButti K."/>
            <person name="Han J."/>
            <person name="Copeland A."/>
            <person name="Lindquist E."/>
            <person name="Barry K."/>
            <person name="Schmutz J."/>
            <person name="Baker S.E."/>
            <person name="Ciuffetti L.M."/>
            <person name="Grigoriev I.V."/>
            <person name="Zhong S."/>
            <person name="Turgeon B.G."/>
        </authorList>
    </citation>
    <scope>NUCLEOTIDE SEQUENCE [LARGE SCALE GENOMIC DNA]</scope>
    <source>
        <strain evidence="3">ND90Pr / ATCC 201652</strain>
    </source>
</reference>
<dbReference type="OrthoDB" id="10314634at2759"/>
<sequence length="124" mass="14039">MHPLGQALVFPLLTTVLTWQWLGVIFSSSILIAVIRRPMTRDPGTPLHVCHQFIHKTEIVDKTMRVSSGRIFVRRPGHGCGRYSQGAMMLACGWHHTHDLGDDYVQCIACVDIECVHRHEVEIV</sequence>
<keyword evidence="1" id="KW-0472">Membrane</keyword>
<evidence type="ECO:0000313" key="2">
    <source>
        <dbReference type="EMBL" id="EMD60967.1"/>
    </source>
</evidence>
<evidence type="ECO:0000256" key="1">
    <source>
        <dbReference type="SAM" id="Phobius"/>
    </source>
</evidence>
<dbReference type="Proteomes" id="UP000016934">
    <property type="component" value="Unassembled WGS sequence"/>
</dbReference>
<gene>
    <name evidence="2" type="ORF">COCSADRAFT_237825</name>
</gene>
<name>M2SVU7_COCSN</name>
<evidence type="ECO:0000313" key="3">
    <source>
        <dbReference type="Proteomes" id="UP000016934"/>
    </source>
</evidence>
<dbReference type="AlphaFoldDB" id="M2SVU7"/>